<sequence length="178" mass="18975">MAELKTVARPYAKAAFEVARENGQVAEWANMLSILATATEAPKLHVALQNPAFSAQEKATALAEVCNEVITDAGKAYLLSLAENKRLTLLPAISELFEQFKLNYEKAVDVVVTSAFALTAEQEQTLAASLGTKLDRKVNLTSETDASLIGGVVIRTGDLIIDGSVRGKLAKLAEAINS</sequence>
<keyword evidence="4 8" id="KW-0406">Ion transport</keyword>
<evidence type="ECO:0000256" key="1">
    <source>
        <dbReference type="ARBA" id="ARBA00004370"/>
    </source>
</evidence>
<protein>
    <recommendedName>
        <fullName evidence="8">ATP synthase subunit delta</fullName>
    </recommendedName>
    <alternativeName>
        <fullName evidence="8">ATP synthase F(1) sector subunit delta</fullName>
    </alternativeName>
    <alternativeName>
        <fullName evidence="8">F-type ATPase subunit delta</fullName>
        <shortName evidence="8">F-ATPase subunit delta</shortName>
    </alternativeName>
</protein>
<evidence type="ECO:0000256" key="7">
    <source>
        <dbReference type="ARBA" id="ARBA00023310"/>
    </source>
</evidence>
<keyword evidence="10" id="KW-1185">Reference proteome</keyword>
<keyword evidence="3 8" id="KW-0375">Hydrogen ion transport</keyword>
<dbReference type="SUPFAM" id="SSF47928">
    <property type="entry name" value="N-terminal domain of the delta subunit of the F1F0-ATP synthase"/>
    <property type="match status" value="1"/>
</dbReference>
<evidence type="ECO:0000313" key="9">
    <source>
        <dbReference type="EMBL" id="CUB03659.1"/>
    </source>
</evidence>
<dbReference type="PRINTS" id="PR00125">
    <property type="entry name" value="ATPASEDELTA"/>
</dbReference>
<dbReference type="InterPro" id="IPR020781">
    <property type="entry name" value="ATPase_OSCP/d_CS"/>
</dbReference>
<accession>A0A0K6IKN1</accession>
<dbReference type="Pfam" id="PF00213">
    <property type="entry name" value="OSCP"/>
    <property type="match status" value="1"/>
</dbReference>
<proteinExistence type="inferred from homology"/>
<dbReference type="EMBL" id="CYHG01000004">
    <property type="protein sequence ID" value="CUB03659.1"/>
    <property type="molecule type" value="Genomic_DNA"/>
</dbReference>
<dbReference type="NCBIfam" id="TIGR01145">
    <property type="entry name" value="ATP_synt_delta"/>
    <property type="match status" value="1"/>
</dbReference>
<comment type="function">
    <text evidence="8">This protein is part of the stalk that links CF(0) to CF(1). It either transmits conformational changes from CF(0) to CF(1) or is implicated in proton conduction.</text>
</comment>
<name>A0A0K6IKN1_9GAMM</name>
<dbReference type="InterPro" id="IPR026015">
    <property type="entry name" value="ATP_synth_OSCP/delta_N_sf"/>
</dbReference>
<dbReference type="PANTHER" id="PTHR11910">
    <property type="entry name" value="ATP SYNTHASE DELTA CHAIN"/>
    <property type="match status" value="1"/>
</dbReference>
<comment type="similarity">
    <text evidence="8">Belongs to the ATPase delta chain family.</text>
</comment>
<dbReference type="GO" id="GO:0045259">
    <property type="term" value="C:proton-transporting ATP synthase complex"/>
    <property type="evidence" value="ECO:0007669"/>
    <property type="project" value="UniProtKB-KW"/>
</dbReference>
<dbReference type="GO" id="GO:0005886">
    <property type="term" value="C:plasma membrane"/>
    <property type="evidence" value="ECO:0007669"/>
    <property type="project" value="UniProtKB-SubCell"/>
</dbReference>
<gene>
    <name evidence="8" type="primary">atpH</name>
    <name evidence="9" type="ORF">Ga0061065_10490</name>
</gene>
<evidence type="ECO:0000256" key="8">
    <source>
        <dbReference type="HAMAP-Rule" id="MF_01416"/>
    </source>
</evidence>
<dbReference type="Proteomes" id="UP000182769">
    <property type="component" value="Unassembled WGS sequence"/>
</dbReference>
<comment type="function">
    <text evidence="8">F(1)F(0) ATP synthase produces ATP from ADP in the presence of a proton or sodium gradient. F-type ATPases consist of two structural domains, F(1) containing the extramembraneous catalytic core and F(0) containing the membrane proton channel, linked together by a central stalk and a peripheral stalk. During catalysis, ATP synthesis in the catalytic domain of F(1) is coupled via a rotary mechanism of the central stalk subunits to proton translocation.</text>
</comment>
<evidence type="ECO:0000256" key="4">
    <source>
        <dbReference type="ARBA" id="ARBA00023065"/>
    </source>
</evidence>
<evidence type="ECO:0000256" key="6">
    <source>
        <dbReference type="ARBA" id="ARBA00023196"/>
    </source>
</evidence>
<evidence type="ECO:0000256" key="2">
    <source>
        <dbReference type="ARBA" id="ARBA00022448"/>
    </source>
</evidence>
<keyword evidence="7 8" id="KW-0066">ATP synthesis</keyword>
<dbReference type="RefSeq" id="WP_055462621.1">
    <property type="nucleotide sequence ID" value="NZ_CYHG01000004.1"/>
</dbReference>
<dbReference type="STRING" id="1137284.GCA_001418205_01510"/>
<dbReference type="HAMAP" id="MF_01416">
    <property type="entry name" value="ATP_synth_delta_bact"/>
    <property type="match status" value="1"/>
</dbReference>
<keyword evidence="2 8" id="KW-0813">Transport</keyword>
<evidence type="ECO:0000256" key="5">
    <source>
        <dbReference type="ARBA" id="ARBA00023136"/>
    </source>
</evidence>
<evidence type="ECO:0000313" key="10">
    <source>
        <dbReference type="Proteomes" id="UP000182769"/>
    </source>
</evidence>
<dbReference type="OrthoDB" id="9816221at2"/>
<keyword evidence="6 8" id="KW-0139">CF(1)</keyword>
<keyword evidence="5 8" id="KW-0472">Membrane</keyword>
<reference evidence="10" key="1">
    <citation type="submission" date="2015-08" db="EMBL/GenBank/DDBJ databases">
        <authorList>
            <person name="Varghese N."/>
        </authorList>
    </citation>
    <scope>NUCLEOTIDE SEQUENCE [LARGE SCALE GENOMIC DNA]</scope>
    <source>
        <strain evidence="10">JCM 18476</strain>
    </source>
</reference>
<dbReference type="InterPro" id="IPR000711">
    <property type="entry name" value="ATPase_OSCP/dsu"/>
</dbReference>
<dbReference type="Gene3D" id="1.10.520.20">
    <property type="entry name" value="N-terminal domain of the delta subunit of the F1F0-ATP synthase"/>
    <property type="match status" value="1"/>
</dbReference>
<keyword evidence="8" id="KW-1003">Cell membrane</keyword>
<evidence type="ECO:0000256" key="3">
    <source>
        <dbReference type="ARBA" id="ARBA00022781"/>
    </source>
</evidence>
<comment type="subcellular location">
    <subcellularLocation>
        <location evidence="8">Cell membrane</location>
        <topology evidence="8">Peripheral membrane protein</topology>
    </subcellularLocation>
    <subcellularLocation>
        <location evidence="1">Membrane</location>
    </subcellularLocation>
</comment>
<dbReference type="AlphaFoldDB" id="A0A0K6IKN1"/>
<dbReference type="PROSITE" id="PS00389">
    <property type="entry name" value="ATPASE_DELTA"/>
    <property type="match status" value="1"/>
</dbReference>
<dbReference type="GO" id="GO:0046933">
    <property type="term" value="F:proton-transporting ATP synthase activity, rotational mechanism"/>
    <property type="evidence" value="ECO:0007669"/>
    <property type="project" value="UniProtKB-UniRule"/>
</dbReference>
<dbReference type="NCBIfam" id="NF004402">
    <property type="entry name" value="PRK05758.2-2"/>
    <property type="match status" value="1"/>
</dbReference>
<organism evidence="9 10">
    <name type="scientific">Marinomonas fungiae</name>
    <dbReference type="NCBI Taxonomy" id="1137284"/>
    <lineage>
        <taxon>Bacteria</taxon>
        <taxon>Pseudomonadati</taxon>
        <taxon>Pseudomonadota</taxon>
        <taxon>Gammaproteobacteria</taxon>
        <taxon>Oceanospirillales</taxon>
        <taxon>Oceanospirillaceae</taxon>
        <taxon>Marinomonas</taxon>
    </lineage>
</organism>